<dbReference type="Gene3D" id="3.90.80.10">
    <property type="entry name" value="Inorganic pyrophosphatase"/>
    <property type="match status" value="1"/>
</dbReference>
<evidence type="ECO:0000256" key="5">
    <source>
        <dbReference type="ARBA" id="ARBA00022842"/>
    </source>
</evidence>
<comment type="caution">
    <text evidence="8">The sequence shown here is derived from an EMBL/GenBank/DDBJ whole genome shotgun (WGS) entry which is preliminary data.</text>
</comment>
<comment type="subunit">
    <text evidence="7">Homohexamer.</text>
</comment>
<dbReference type="STRING" id="1802457.A3F15_00255"/>
<dbReference type="GO" id="GO:0006796">
    <property type="term" value="P:phosphate-containing compound metabolic process"/>
    <property type="evidence" value="ECO:0007669"/>
    <property type="project" value="InterPro"/>
</dbReference>
<accession>A0A1G2RBA0</accession>
<dbReference type="Pfam" id="PF00719">
    <property type="entry name" value="Pyrophosphatase"/>
    <property type="match status" value="1"/>
</dbReference>
<dbReference type="PANTHER" id="PTHR10286">
    <property type="entry name" value="INORGANIC PYROPHOSPHATASE"/>
    <property type="match status" value="1"/>
</dbReference>
<dbReference type="HAMAP" id="MF_00209">
    <property type="entry name" value="Inorganic_PPase"/>
    <property type="match status" value="1"/>
</dbReference>
<comment type="function">
    <text evidence="7">Catalyzes the hydrolysis of inorganic pyrophosphate (PPi) forming two phosphate ions.</text>
</comment>
<dbReference type="FunFam" id="3.90.80.10:FF:000003">
    <property type="entry name" value="Inorganic pyrophosphatase"/>
    <property type="match status" value="1"/>
</dbReference>
<sequence>MKDMSAGKNPPKEINVFVEISQGSSVKYELDKDSGVLTVDRFLHTSMVFPFNYGFVPQTKAKDGDPLDVVIVSSLAVTPGSLISVRPIGMLEMEDEAGLDNKIIAVPVTKIDPEYMQVEDIEDISDHLKQKIKHFFERYKELEPGKWVKIKDFLGKDEAEKEIQRSF</sequence>
<keyword evidence="5 7" id="KW-0460">Magnesium</keyword>
<gene>
    <name evidence="7" type="primary">ppa</name>
    <name evidence="8" type="ORF">A3F15_00255</name>
</gene>
<feature type="binding site" evidence="7">
    <location>
        <position position="100"/>
    </location>
    <ligand>
        <name>Mg(2+)</name>
        <dbReference type="ChEBI" id="CHEBI:18420"/>
        <label>1</label>
    </ligand>
</feature>
<dbReference type="CDD" id="cd00412">
    <property type="entry name" value="pyrophosphatase"/>
    <property type="match status" value="1"/>
</dbReference>
<comment type="similarity">
    <text evidence="7">Belongs to the PPase family.</text>
</comment>
<dbReference type="Proteomes" id="UP000177078">
    <property type="component" value="Unassembled WGS sequence"/>
</dbReference>
<dbReference type="NCBIfam" id="NF002317">
    <property type="entry name" value="PRK01250.1"/>
    <property type="match status" value="1"/>
</dbReference>
<evidence type="ECO:0000256" key="6">
    <source>
        <dbReference type="ARBA" id="ARBA00047820"/>
    </source>
</evidence>
<evidence type="ECO:0000313" key="9">
    <source>
        <dbReference type="Proteomes" id="UP000177078"/>
    </source>
</evidence>
<feature type="binding site" evidence="7">
    <location>
        <position position="41"/>
    </location>
    <ligand>
        <name>substrate</name>
    </ligand>
</feature>
<proteinExistence type="inferred from homology"/>
<dbReference type="GO" id="GO:0000287">
    <property type="term" value="F:magnesium ion binding"/>
    <property type="evidence" value="ECO:0007669"/>
    <property type="project" value="UniProtKB-UniRule"/>
</dbReference>
<feature type="binding site" evidence="7">
    <location>
        <position position="139"/>
    </location>
    <ligand>
        <name>substrate</name>
    </ligand>
</feature>
<dbReference type="AlphaFoldDB" id="A0A1G2RBA0"/>
<feature type="binding site" evidence="7">
    <location>
        <position position="63"/>
    </location>
    <ligand>
        <name>Mg(2+)</name>
        <dbReference type="ChEBI" id="CHEBI:18420"/>
        <label>1</label>
    </ligand>
</feature>
<evidence type="ECO:0000256" key="7">
    <source>
        <dbReference type="HAMAP-Rule" id="MF_00209"/>
    </source>
</evidence>
<comment type="catalytic activity">
    <reaction evidence="6 7">
        <text>diphosphate + H2O = 2 phosphate + H(+)</text>
        <dbReference type="Rhea" id="RHEA:24576"/>
        <dbReference type="ChEBI" id="CHEBI:15377"/>
        <dbReference type="ChEBI" id="CHEBI:15378"/>
        <dbReference type="ChEBI" id="CHEBI:33019"/>
        <dbReference type="ChEBI" id="CHEBI:43474"/>
        <dbReference type="EC" id="3.6.1.1"/>
    </reaction>
</comment>
<keyword evidence="3 7" id="KW-0479">Metal-binding</keyword>
<evidence type="ECO:0000256" key="2">
    <source>
        <dbReference type="ARBA" id="ARBA00022490"/>
    </source>
</evidence>
<name>A0A1G2RBA0_9BACT</name>
<evidence type="ECO:0000313" key="8">
    <source>
        <dbReference type="EMBL" id="OHA70115.1"/>
    </source>
</evidence>
<reference evidence="8 9" key="1">
    <citation type="journal article" date="2016" name="Nat. Commun.">
        <title>Thousands of microbial genomes shed light on interconnected biogeochemical processes in an aquifer system.</title>
        <authorList>
            <person name="Anantharaman K."/>
            <person name="Brown C.T."/>
            <person name="Hug L.A."/>
            <person name="Sharon I."/>
            <person name="Castelle C.J."/>
            <person name="Probst A.J."/>
            <person name="Thomas B.C."/>
            <person name="Singh A."/>
            <person name="Wilkins M.J."/>
            <person name="Karaoz U."/>
            <person name="Brodie E.L."/>
            <person name="Williams K.H."/>
            <person name="Hubbard S.S."/>
            <person name="Banfield J.F."/>
        </authorList>
    </citation>
    <scope>NUCLEOTIDE SEQUENCE [LARGE SCALE GENOMIC DNA]</scope>
</reference>
<organism evidence="8 9">
    <name type="scientific">Candidatus Wildermuthbacteria bacterium RIFCSPHIGHO2_12_FULL_40_12</name>
    <dbReference type="NCBI Taxonomy" id="1802457"/>
    <lineage>
        <taxon>Bacteria</taxon>
        <taxon>Candidatus Wildermuthiibacteriota</taxon>
    </lineage>
</organism>
<protein>
    <recommendedName>
        <fullName evidence="7">Inorganic pyrophosphatase</fullName>
        <ecNumber evidence="7">3.6.1.1</ecNumber>
    </recommendedName>
    <alternativeName>
        <fullName evidence="7">Pyrophosphate phospho-hydrolase</fullName>
        <shortName evidence="7">PPase</shortName>
    </alternativeName>
</protein>
<keyword evidence="2 7" id="KW-0963">Cytoplasm</keyword>
<dbReference type="InterPro" id="IPR008162">
    <property type="entry name" value="Pyrophosphatase"/>
</dbReference>
<feature type="binding site" evidence="7">
    <location>
        <position position="27"/>
    </location>
    <ligand>
        <name>substrate</name>
    </ligand>
</feature>
<dbReference type="GO" id="GO:0004427">
    <property type="term" value="F:inorganic diphosphate phosphatase activity"/>
    <property type="evidence" value="ECO:0007669"/>
    <property type="project" value="UniProtKB-UniRule"/>
</dbReference>
<comment type="cofactor">
    <cofactor evidence="1 7">
        <name>Mg(2+)</name>
        <dbReference type="ChEBI" id="CHEBI:18420"/>
    </cofactor>
</comment>
<dbReference type="EC" id="3.6.1.1" evidence="7"/>
<dbReference type="PROSITE" id="PS00387">
    <property type="entry name" value="PPASE"/>
    <property type="match status" value="1"/>
</dbReference>
<feature type="binding site" evidence="7">
    <location>
        <position position="53"/>
    </location>
    <ligand>
        <name>substrate</name>
    </ligand>
</feature>
<dbReference type="GO" id="GO:0005737">
    <property type="term" value="C:cytoplasm"/>
    <property type="evidence" value="ECO:0007669"/>
    <property type="project" value="UniProtKB-SubCell"/>
</dbReference>
<dbReference type="EMBL" id="MHUC01000037">
    <property type="protein sequence ID" value="OHA70115.1"/>
    <property type="molecule type" value="Genomic_DNA"/>
</dbReference>
<comment type="subcellular location">
    <subcellularLocation>
        <location evidence="7">Cytoplasm</location>
    </subcellularLocation>
</comment>
<dbReference type="InterPro" id="IPR036649">
    <property type="entry name" value="Pyrophosphatase_sf"/>
</dbReference>
<evidence type="ECO:0000256" key="4">
    <source>
        <dbReference type="ARBA" id="ARBA00022801"/>
    </source>
</evidence>
<evidence type="ECO:0000256" key="3">
    <source>
        <dbReference type="ARBA" id="ARBA00022723"/>
    </source>
</evidence>
<keyword evidence="4 7" id="KW-0378">Hydrolase</keyword>
<feature type="binding site" evidence="7">
    <location>
        <position position="68"/>
    </location>
    <ligand>
        <name>Mg(2+)</name>
        <dbReference type="ChEBI" id="CHEBI:18420"/>
        <label>2</label>
    </ligand>
</feature>
<evidence type="ECO:0000256" key="1">
    <source>
        <dbReference type="ARBA" id="ARBA00001946"/>
    </source>
</evidence>
<feature type="binding site" evidence="7">
    <location>
        <position position="68"/>
    </location>
    <ligand>
        <name>Mg(2+)</name>
        <dbReference type="ChEBI" id="CHEBI:18420"/>
        <label>1</label>
    </ligand>
</feature>
<dbReference type="SUPFAM" id="SSF50324">
    <property type="entry name" value="Inorganic pyrophosphatase"/>
    <property type="match status" value="1"/>
</dbReference>